<reference evidence="2 4" key="1">
    <citation type="submission" date="2018-06" db="EMBL/GenBank/DDBJ databases">
        <title>Complete Genome Sequence of the Microcystin-Degrading Bacterium Sphingosinicella microcystinivorans Strain B-9.</title>
        <authorList>
            <person name="Jin H."/>
            <person name="Nishizawa T."/>
            <person name="Guo Y."/>
            <person name="Nishizawa A."/>
            <person name="Park H."/>
            <person name="Kato H."/>
            <person name="Tsuji K."/>
            <person name="Harada K."/>
        </authorList>
    </citation>
    <scope>NUCLEOTIDE SEQUENCE [LARGE SCALE GENOMIC DNA]</scope>
    <source>
        <strain evidence="2 4">B9</strain>
    </source>
</reference>
<dbReference type="SUPFAM" id="SSF55298">
    <property type="entry name" value="YjgF-like"/>
    <property type="match status" value="1"/>
</dbReference>
<sequence length="133" mass="14144">MTDLVEFNSPDTVVPPYGAYSHAAVVSAQARLLFTSGQVGETRDGVIPPTVEEQYKVVLTNIANTLAANGASPANIVKLTTYLVTPIAPARMRAIREEVFGDIKPAATMIPVPKLAAPEYFVEMEAVAALDPC</sequence>
<dbReference type="PANTHER" id="PTHR11803:SF58">
    <property type="entry name" value="PROTEIN HMF1-RELATED"/>
    <property type="match status" value="1"/>
</dbReference>
<evidence type="ECO:0000313" key="3">
    <source>
        <dbReference type="EMBL" id="RKS84935.1"/>
    </source>
</evidence>
<name>A0AAD1D5T8_SPHMI</name>
<evidence type="ECO:0000256" key="1">
    <source>
        <dbReference type="ARBA" id="ARBA00010552"/>
    </source>
</evidence>
<dbReference type="EMBL" id="RBWX01000012">
    <property type="protein sequence ID" value="RKS84935.1"/>
    <property type="molecule type" value="Genomic_DNA"/>
</dbReference>
<dbReference type="PANTHER" id="PTHR11803">
    <property type="entry name" value="2-IMINOBUTANOATE/2-IMINOPROPANOATE DEAMINASE RIDA"/>
    <property type="match status" value="1"/>
</dbReference>
<protein>
    <submittedName>
        <fullName evidence="2 3">Enamine deaminase RidA</fullName>
    </submittedName>
</protein>
<dbReference type="GO" id="GO:0019239">
    <property type="term" value="F:deaminase activity"/>
    <property type="evidence" value="ECO:0007669"/>
    <property type="project" value="TreeGrafter"/>
</dbReference>
<dbReference type="GO" id="GO:0005829">
    <property type="term" value="C:cytosol"/>
    <property type="evidence" value="ECO:0007669"/>
    <property type="project" value="TreeGrafter"/>
</dbReference>
<dbReference type="InterPro" id="IPR006175">
    <property type="entry name" value="YjgF/YER057c/UK114"/>
</dbReference>
<dbReference type="AlphaFoldDB" id="A0AAD1D5T8"/>
<dbReference type="Gene3D" id="3.30.1330.40">
    <property type="entry name" value="RutC-like"/>
    <property type="match status" value="1"/>
</dbReference>
<dbReference type="KEGG" id="smic:SmB9_10640"/>
<proteinExistence type="inferred from homology"/>
<dbReference type="CDD" id="cd00448">
    <property type="entry name" value="YjgF_YER057c_UK114_family"/>
    <property type="match status" value="1"/>
</dbReference>
<evidence type="ECO:0000313" key="2">
    <source>
        <dbReference type="EMBL" id="BBE33406.1"/>
    </source>
</evidence>
<evidence type="ECO:0000313" key="5">
    <source>
        <dbReference type="Proteomes" id="UP000276029"/>
    </source>
</evidence>
<keyword evidence="5" id="KW-1185">Reference proteome</keyword>
<dbReference type="Pfam" id="PF01042">
    <property type="entry name" value="Ribonuc_L-PSP"/>
    <property type="match status" value="1"/>
</dbReference>
<accession>A0AAD1D5T8</accession>
<comment type="similarity">
    <text evidence="1">Belongs to the RutC family.</text>
</comment>
<dbReference type="EMBL" id="AP018711">
    <property type="protein sequence ID" value="BBE33406.1"/>
    <property type="molecule type" value="Genomic_DNA"/>
</dbReference>
<evidence type="ECO:0000313" key="4">
    <source>
        <dbReference type="Proteomes" id="UP000275727"/>
    </source>
</evidence>
<dbReference type="RefSeq" id="WP_121053459.1">
    <property type="nucleotide sequence ID" value="NZ_AP018711.1"/>
</dbReference>
<dbReference type="Proteomes" id="UP000275727">
    <property type="component" value="Chromosome"/>
</dbReference>
<organism evidence="2 4">
    <name type="scientific">Sphingosinicella microcystinivorans</name>
    <dbReference type="NCBI Taxonomy" id="335406"/>
    <lineage>
        <taxon>Bacteria</taxon>
        <taxon>Pseudomonadati</taxon>
        <taxon>Pseudomonadota</taxon>
        <taxon>Alphaproteobacteria</taxon>
        <taxon>Sphingomonadales</taxon>
        <taxon>Sphingosinicellaceae</taxon>
        <taxon>Sphingosinicella</taxon>
    </lineage>
</organism>
<gene>
    <name evidence="3" type="ORF">DFR51_3535</name>
    <name evidence="2" type="ORF">SmB9_10640</name>
</gene>
<dbReference type="Proteomes" id="UP000276029">
    <property type="component" value="Unassembled WGS sequence"/>
</dbReference>
<dbReference type="InterPro" id="IPR035959">
    <property type="entry name" value="RutC-like_sf"/>
</dbReference>
<reference evidence="3 5" key="2">
    <citation type="submission" date="2018-10" db="EMBL/GenBank/DDBJ databases">
        <title>Genomic Encyclopedia of Type Strains, Phase IV (KMG-IV): sequencing the most valuable type-strain genomes for metagenomic binning, comparative biology and taxonomic classification.</title>
        <authorList>
            <person name="Goeker M."/>
        </authorList>
    </citation>
    <scope>NUCLEOTIDE SEQUENCE [LARGE SCALE GENOMIC DNA]</scope>
    <source>
        <strain evidence="3 5">DSM 19791</strain>
    </source>
</reference>